<evidence type="ECO:0000256" key="7">
    <source>
        <dbReference type="SAM" id="Phobius"/>
    </source>
</evidence>
<dbReference type="Proteomes" id="UP000663829">
    <property type="component" value="Unassembled WGS sequence"/>
</dbReference>
<evidence type="ECO:0000313" key="11">
    <source>
        <dbReference type="Proteomes" id="UP000663829"/>
    </source>
</evidence>
<feature type="transmembrane region" description="Helical" evidence="7">
    <location>
        <begin position="408"/>
        <end position="429"/>
    </location>
</feature>
<dbReference type="InterPro" id="IPR011701">
    <property type="entry name" value="MFS"/>
</dbReference>
<keyword evidence="6 7" id="KW-0472">Membrane</keyword>
<evidence type="ECO:0000313" key="9">
    <source>
        <dbReference type="EMBL" id="CAF0840292.1"/>
    </source>
</evidence>
<evidence type="ECO:0000256" key="2">
    <source>
        <dbReference type="ARBA" id="ARBA00008335"/>
    </source>
</evidence>
<evidence type="ECO:0000256" key="1">
    <source>
        <dbReference type="ARBA" id="ARBA00004141"/>
    </source>
</evidence>
<dbReference type="PANTHER" id="PTHR23511">
    <property type="entry name" value="SYNAPTIC VESICLE GLYCOPROTEIN 2"/>
    <property type="match status" value="1"/>
</dbReference>
<dbReference type="Pfam" id="PF07690">
    <property type="entry name" value="MFS_1"/>
    <property type="match status" value="1"/>
</dbReference>
<dbReference type="PROSITE" id="PS50850">
    <property type="entry name" value="MFS"/>
    <property type="match status" value="1"/>
</dbReference>
<feature type="transmembrane region" description="Helical" evidence="7">
    <location>
        <begin position="49"/>
        <end position="68"/>
    </location>
</feature>
<keyword evidence="11" id="KW-1185">Reference proteome</keyword>
<organism evidence="9 11">
    <name type="scientific">Didymodactylos carnosus</name>
    <dbReference type="NCBI Taxonomy" id="1234261"/>
    <lineage>
        <taxon>Eukaryota</taxon>
        <taxon>Metazoa</taxon>
        <taxon>Spiralia</taxon>
        <taxon>Gnathifera</taxon>
        <taxon>Rotifera</taxon>
        <taxon>Eurotatoria</taxon>
        <taxon>Bdelloidea</taxon>
        <taxon>Philodinida</taxon>
        <taxon>Philodinidae</taxon>
        <taxon>Didymodactylos</taxon>
    </lineage>
</organism>
<keyword evidence="4 7" id="KW-0812">Transmembrane</keyword>
<keyword evidence="5 7" id="KW-1133">Transmembrane helix</keyword>
<evidence type="ECO:0000256" key="6">
    <source>
        <dbReference type="ARBA" id="ARBA00023136"/>
    </source>
</evidence>
<name>A0A813VRB8_9BILA</name>
<comment type="subcellular location">
    <subcellularLocation>
        <location evidence="1">Membrane</location>
        <topology evidence="1">Multi-pass membrane protein</topology>
    </subcellularLocation>
</comment>
<reference evidence="9" key="1">
    <citation type="submission" date="2021-02" db="EMBL/GenBank/DDBJ databases">
        <authorList>
            <person name="Nowell W R."/>
        </authorList>
    </citation>
    <scope>NUCLEOTIDE SEQUENCE</scope>
</reference>
<feature type="transmembrane region" description="Helical" evidence="7">
    <location>
        <begin position="315"/>
        <end position="336"/>
    </location>
</feature>
<feature type="transmembrane region" description="Helical" evidence="7">
    <location>
        <begin position="88"/>
        <end position="105"/>
    </location>
</feature>
<keyword evidence="3" id="KW-0813">Transport</keyword>
<feature type="transmembrane region" description="Helical" evidence="7">
    <location>
        <begin position="175"/>
        <end position="194"/>
    </location>
</feature>
<dbReference type="Proteomes" id="UP000681722">
    <property type="component" value="Unassembled WGS sequence"/>
</dbReference>
<dbReference type="FunFam" id="1.20.1250.20:FF:000171">
    <property type="entry name" value="MFS general substrate transporter"/>
    <property type="match status" value="1"/>
</dbReference>
<protein>
    <recommendedName>
        <fullName evidence="8">Major facilitator superfamily (MFS) profile domain-containing protein</fullName>
    </recommendedName>
</protein>
<comment type="similarity">
    <text evidence="2">Belongs to the major facilitator superfamily.</text>
</comment>
<evidence type="ECO:0000259" key="8">
    <source>
        <dbReference type="PROSITE" id="PS50850"/>
    </source>
</evidence>
<sequence>MTDVKNPDNVEIHSGKDMLNVNDDALSQKLHLVNNAIDEIGFTSYQLKLFFLNGFGYGVDSLLLLLSALVQPQVILQYQPSVSKAQTIALYVGLLVGALVWGSSADIIGRKYAFNISLLWCSIFAIVAGASPNYFSVCIFVALLAFGGGGNLILDTTVYLEFLPSKYQWSLTFMALWWGVGQMTASLVAWPFLANYSCSDAINCNNSNNQGWRYTFYTLGSLVFILSLLRITVIRLKESPKWLLSQGRDKEVVEILQYIAESGKRSCSLTVEMLEAIGPVRQDNLSSRYHPKVIFKHVKGLFPNKKVAYSTSLNFASWSLIGLAFPLYNVFLPIYLQSRGRHVDGDGSTYTTYRNYAIINVCGIFGPVIAGGLVEVKYLGRKYTMVIGALLTMGFLFAYTGVKTAAQNLAFNCLISICLNIYYGTLYAYTPEILPAAHRGTGNAISVSCNRIMGIVAALIGSYADLTSSIPIYVCAASFGVLAILSILFPFESLGKRST</sequence>
<comment type="caution">
    <text evidence="9">The sequence shown here is derived from an EMBL/GenBank/DDBJ whole genome shotgun (WGS) entry which is preliminary data.</text>
</comment>
<evidence type="ECO:0000313" key="10">
    <source>
        <dbReference type="EMBL" id="CAF3627633.1"/>
    </source>
</evidence>
<dbReference type="Gene3D" id="1.20.1250.20">
    <property type="entry name" value="MFS general substrate transporter like domains"/>
    <property type="match status" value="1"/>
</dbReference>
<feature type="transmembrane region" description="Helical" evidence="7">
    <location>
        <begin position="214"/>
        <end position="233"/>
    </location>
</feature>
<feature type="transmembrane region" description="Helical" evidence="7">
    <location>
        <begin position="470"/>
        <end position="491"/>
    </location>
</feature>
<evidence type="ECO:0000256" key="4">
    <source>
        <dbReference type="ARBA" id="ARBA00022692"/>
    </source>
</evidence>
<evidence type="ECO:0000256" key="5">
    <source>
        <dbReference type="ARBA" id="ARBA00022989"/>
    </source>
</evidence>
<dbReference type="InterPro" id="IPR020846">
    <property type="entry name" value="MFS_dom"/>
</dbReference>
<proteinExistence type="inferred from homology"/>
<evidence type="ECO:0000256" key="3">
    <source>
        <dbReference type="ARBA" id="ARBA00022448"/>
    </source>
</evidence>
<dbReference type="EMBL" id="CAJNOQ010000804">
    <property type="protein sequence ID" value="CAF0840292.1"/>
    <property type="molecule type" value="Genomic_DNA"/>
</dbReference>
<accession>A0A813VRB8</accession>
<gene>
    <name evidence="9" type="ORF">GPM918_LOCUS5528</name>
    <name evidence="10" type="ORF">SRO942_LOCUS5528</name>
</gene>
<dbReference type="AlphaFoldDB" id="A0A813VRB8"/>
<dbReference type="PANTHER" id="PTHR23511:SF4">
    <property type="entry name" value="MAJOR FACILITATOR SUPERFAMILY (MFS) PROFILE DOMAIN-CONTAINING PROTEIN"/>
    <property type="match status" value="1"/>
</dbReference>
<dbReference type="GO" id="GO:0022857">
    <property type="term" value="F:transmembrane transporter activity"/>
    <property type="evidence" value="ECO:0007669"/>
    <property type="project" value="InterPro"/>
</dbReference>
<feature type="domain" description="Major facilitator superfamily (MFS) profile" evidence="8">
    <location>
        <begin position="46"/>
        <end position="495"/>
    </location>
</feature>
<feature type="transmembrane region" description="Helical" evidence="7">
    <location>
        <begin position="134"/>
        <end position="154"/>
    </location>
</feature>
<feature type="transmembrane region" description="Helical" evidence="7">
    <location>
        <begin position="383"/>
        <end position="402"/>
    </location>
</feature>
<dbReference type="GO" id="GO:0016020">
    <property type="term" value="C:membrane"/>
    <property type="evidence" value="ECO:0007669"/>
    <property type="project" value="UniProtKB-SubCell"/>
</dbReference>
<feature type="transmembrane region" description="Helical" evidence="7">
    <location>
        <begin position="356"/>
        <end position="376"/>
    </location>
</feature>
<dbReference type="SUPFAM" id="SSF103473">
    <property type="entry name" value="MFS general substrate transporter"/>
    <property type="match status" value="1"/>
</dbReference>
<dbReference type="OrthoDB" id="3936150at2759"/>
<dbReference type="InterPro" id="IPR036259">
    <property type="entry name" value="MFS_trans_sf"/>
</dbReference>
<dbReference type="EMBL" id="CAJOBC010000804">
    <property type="protein sequence ID" value="CAF3627633.1"/>
    <property type="molecule type" value="Genomic_DNA"/>
</dbReference>
<dbReference type="CDD" id="cd17316">
    <property type="entry name" value="MFS_SV2_like"/>
    <property type="match status" value="1"/>
</dbReference>